<evidence type="ECO:0000313" key="2">
    <source>
        <dbReference type="Proteomes" id="UP000814140"/>
    </source>
</evidence>
<reference evidence="1" key="2">
    <citation type="journal article" date="2022" name="New Phytol.">
        <title>Evolutionary transition to the ectomycorrhizal habit in the genomes of a hyperdiverse lineage of mushroom-forming fungi.</title>
        <authorList>
            <person name="Looney B."/>
            <person name="Miyauchi S."/>
            <person name="Morin E."/>
            <person name="Drula E."/>
            <person name="Courty P.E."/>
            <person name="Kohler A."/>
            <person name="Kuo A."/>
            <person name="LaButti K."/>
            <person name="Pangilinan J."/>
            <person name="Lipzen A."/>
            <person name="Riley R."/>
            <person name="Andreopoulos W."/>
            <person name="He G."/>
            <person name="Johnson J."/>
            <person name="Nolan M."/>
            <person name="Tritt A."/>
            <person name="Barry K.W."/>
            <person name="Grigoriev I.V."/>
            <person name="Nagy L.G."/>
            <person name="Hibbett D."/>
            <person name="Henrissat B."/>
            <person name="Matheny P.B."/>
            <person name="Labbe J."/>
            <person name="Martin F.M."/>
        </authorList>
    </citation>
    <scope>NUCLEOTIDE SEQUENCE</scope>
    <source>
        <strain evidence="1">HHB10654</strain>
    </source>
</reference>
<name>A0ACB8TBP9_9AGAM</name>
<accession>A0ACB8TBP9</accession>
<dbReference type="EMBL" id="MU277195">
    <property type="protein sequence ID" value="KAI0065573.1"/>
    <property type="molecule type" value="Genomic_DNA"/>
</dbReference>
<dbReference type="Proteomes" id="UP000814140">
    <property type="component" value="Unassembled WGS sequence"/>
</dbReference>
<proteinExistence type="predicted"/>
<protein>
    <submittedName>
        <fullName evidence="1">Uncharacterized protein</fullName>
    </submittedName>
</protein>
<comment type="caution">
    <text evidence="1">The sequence shown here is derived from an EMBL/GenBank/DDBJ whole genome shotgun (WGS) entry which is preliminary data.</text>
</comment>
<reference evidence="1" key="1">
    <citation type="submission" date="2021-03" db="EMBL/GenBank/DDBJ databases">
        <authorList>
            <consortium name="DOE Joint Genome Institute"/>
            <person name="Ahrendt S."/>
            <person name="Looney B.P."/>
            <person name="Miyauchi S."/>
            <person name="Morin E."/>
            <person name="Drula E."/>
            <person name="Courty P.E."/>
            <person name="Chicoki N."/>
            <person name="Fauchery L."/>
            <person name="Kohler A."/>
            <person name="Kuo A."/>
            <person name="Labutti K."/>
            <person name="Pangilinan J."/>
            <person name="Lipzen A."/>
            <person name="Riley R."/>
            <person name="Andreopoulos W."/>
            <person name="He G."/>
            <person name="Johnson J."/>
            <person name="Barry K.W."/>
            <person name="Grigoriev I.V."/>
            <person name="Nagy L."/>
            <person name="Hibbett D."/>
            <person name="Henrissat B."/>
            <person name="Matheny P.B."/>
            <person name="Labbe J."/>
            <person name="Martin F."/>
        </authorList>
    </citation>
    <scope>NUCLEOTIDE SEQUENCE</scope>
    <source>
        <strain evidence="1">HHB10654</strain>
    </source>
</reference>
<organism evidence="1 2">
    <name type="scientific">Artomyces pyxidatus</name>
    <dbReference type="NCBI Taxonomy" id="48021"/>
    <lineage>
        <taxon>Eukaryota</taxon>
        <taxon>Fungi</taxon>
        <taxon>Dikarya</taxon>
        <taxon>Basidiomycota</taxon>
        <taxon>Agaricomycotina</taxon>
        <taxon>Agaricomycetes</taxon>
        <taxon>Russulales</taxon>
        <taxon>Auriscalpiaceae</taxon>
        <taxon>Artomyces</taxon>
    </lineage>
</organism>
<gene>
    <name evidence="1" type="ORF">BV25DRAFT_1822024</name>
</gene>
<sequence>MTESLTATTLVQSCMPSRLTSRRVLAATAAILTLLDVYVVVVLVNSALTTPSAVDSTRSELAVCGPLVLWRVVLHLISSASYLPYYLTIFVPAFGPSRRTFVLSWIALYAWVPLGLVILSAWRTCEADAPTAWDGMRREVLYTGLPALAFGALAFVVTAGTVTVTRMRARRAAPAVAQEKAGELKLGTADEKV</sequence>
<keyword evidence="2" id="KW-1185">Reference proteome</keyword>
<evidence type="ECO:0000313" key="1">
    <source>
        <dbReference type="EMBL" id="KAI0065573.1"/>
    </source>
</evidence>